<dbReference type="Gene3D" id="1.10.510.10">
    <property type="entry name" value="Transferase(Phosphotransferase) domain 1"/>
    <property type="match status" value="1"/>
</dbReference>
<evidence type="ECO:0000313" key="3">
    <source>
        <dbReference type="Proteomes" id="UP000054097"/>
    </source>
</evidence>
<evidence type="ECO:0000259" key="1">
    <source>
        <dbReference type="PROSITE" id="PS50011"/>
    </source>
</evidence>
<gene>
    <name evidence="2" type="ORF">M408DRAFT_56231</name>
</gene>
<dbReference type="GO" id="GO:0005524">
    <property type="term" value="F:ATP binding"/>
    <property type="evidence" value="ECO:0007669"/>
    <property type="project" value="InterPro"/>
</dbReference>
<dbReference type="Proteomes" id="UP000054097">
    <property type="component" value="Unassembled WGS sequence"/>
</dbReference>
<dbReference type="InterPro" id="IPR000719">
    <property type="entry name" value="Prot_kinase_dom"/>
</dbReference>
<dbReference type="PROSITE" id="PS50011">
    <property type="entry name" value="PROTEIN_KINASE_DOM"/>
    <property type="match status" value="1"/>
</dbReference>
<feature type="domain" description="Protein kinase" evidence="1">
    <location>
        <begin position="1"/>
        <end position="212"/>
    </location>
</feature>
<sequence length="212" mass="23742">LNHPNILPLYGFVDDEDFFQAGALISPESWLERGDAESFLAEHGQSMDVEERILLWKDIVSGVSYLHSFTPVVVHGNLKPRNVLISESGNAQICDFGLSRIFIEERSTGMTTISIHTGIERYLAYELVVKGDEAHPTTASDVHAMACIGLEFIFLQMPYSNRKNNFRGVIYSDIKGGMPPGQRPDDLSASSEYHWTLLVECWNLDPAKRPNA</sequence>
<dbReference type="HOGENOM" id="CLU_000288_7_18_1"/>
<dbReference type="OrthoDB" id="4062651at2759"/>
<dbReference type="Pfam" id="PF00069">
    <property type="entry name" value="Pkinase"/>
    <property type="match status" value="1"/>
</dbReference>
<name>A0A0C2XMK7_SERVB</name>
<feature type="non-terminal residue" evidence="2">
    <location>
        <position position="1"/>
    </location>
</feature>
<dbReference type="EMBL" id="KN824285">
    <property type="protein sequence ID" value="KIM30187.1"/>
    <property type="molecule type" value="Genomic_DNA"/>
</dbReference>
<dbReference type="AlphaFoldDB" id="A0A0C2XMK7"/>
<reference evidence="2 3" key="1">
    <citation type="submission" date="2014-04" db="EMBL/GenBank/DDBJ databases">
        <authorList>
            <consortium name="DOE Joint Genome Institute"/>
            <person name="Kuo A."/>
            <person name="Zuccaro A."/>
            <person name="Kohler A."/>
            <person name="Nagy L.G."/>
            <person name="Floudas D."/>
            <person name="Copeland A."/>
            <person name="Barry K.W."/>
            <person name="Cichocki N."/>
            <person name="Veneault-Fourrey C."/>
            <person name="LaButti K."/>
            <person name="Lindquist E.A."/>
            <person name="Lipzen A."/>
            <person name="Lundell T."/>
            <person name="Morin E."/>
            <person name="Murat C."/>
            <person name="Sun H."/>
            <person name="Tunlid A."/>
            <person name="Henrissat B."/>
            <person name="Grigoriev I.V."/>
            <person name="Hibbett D.S."/>
            <person name="Martin F."/>
            <person name="Nordberg H.P."/>
            <person name="Cantor M.N."/>
            <person name="Hua S.X."/>
        </authorList>
    </citation>
    <scope>NUCLEOTIDE SEQUENCE [LARGE SCALE GENOMIC DNA]</scope>
    <source>
        <strain evidence="2 3">MAFF 305830</strain>
    </source>
</reference>
<accession>A0A0C2XMK7</accession>
<keyword evidence="3" id="KW-1185">Reference proteome</keyword>
<dbReference type="GO" id="GO:0004674">
    <property type="term" value="F:protein serine/threonine kinase activity"/>
    <property type="evidence" value="ECO:0007669"/>
    <property type="project" value="TreeGrafter"/>
</dbReference>
<evidence type="ECO:0000313" key="2">
    <source>
        <dbReference type="EMBL" id="KIM30187.1"/>
    </source>
</evidence>
<organism evidence="2 3">
    <name type="scientific">Serendipita vermifera MAFF 305830</name>
    <dbReference type="NCBI Taxonomy" id="933852"/>
    <lineage>
        <taxon>Eukaryota</taxon>
        <taxon>Fungi</taxon>
        <taxon>Dikarya</taxon>
        <taxon>Basidiomycota</taxon>
        <taxon>Agaricomycotina</taxon>
        <taxon>Agaricomycetes</taxon>
        <taxon>Sebacinales</taxon>
        <taxon>Serendipitaceae</taxon>
        <taxon>Serendipita</taxon>
    </lineage>
</organism>
<dbReference type="InterPro" id="IPR011009">
    <property type="entry name" value="Kinase-like_dom_sf"/>
</dbReference>
<dbReference type="STRING" id="933852.A0A0C2XMK7"/>
<protein>
    <recommendedName>
        <fullName evidence="1">Protein kinase domain-containing protein</fullName>
    </recommendedName>
</protein>
<dbReference type="PANTHER" id="PTHR44329">
    <property type="entry name" value="SERINE/THREONINE-PROTEIN KINASE TNNI3K-RELATED"/>
    <property type="match status" value="1"/>
</dbReference>
<dbReference type="SUPFAM" id="SSF56112">
    <property type="entry name" value="Protein kinase-like (PK-like)"/>
    <property type="match status" value="1"/>
</dbReference>
<dbReference type="InterPro" id="IPR051681">
    <property type="entry name" value="Ser/Thr_Kinases-Pseudokinases"/>
</dbReference>
<feature type="non-terminal residue" evidence="2">
    <location>
        <position position="212"/>
    </location>
</feature>
<reference evidence="3" key="2">
    <citation type="submission" date="2015-01" db="EMBL/GenBank/DDBJ databases">
        <title>Evolutionary Origins and Diversification of the Mycorrhizal Mutualists.</title>
        <authorList>
            <consortium name="DOE Joint Genome Institute"/>
            <consortium name="Mycorrhizal Genomics Consortium"/>
            <person name="Kohler A."/>
            <person name="Kuo A."/>
            <person name="Nagy L.G."/>
            <person name="Floudas D."/>
            <person name="Copeland A."/>
            <person name="Barry K.W."/>
            <person name="Cichocki N."/>
            <person name="Veneault-Fourrey C."/>
            <person name="LaButti K."/>
            <person name="Lindquist E.A."/>
            <person name="Lipzen A."/>
            <person name="Lundell T."/>
            <person name="Morin E."/>
            <person name="Murat C."/>
            <person name="Riley R."/>
            <person name="Ohm R."/>
            <person name="Sun H."/>
            <person name="Tunlid A."/>
            <person name="Henrissat B."/>
            <person name="Grigoriev I.V."/>
            <person name="Hibbett D.S."/>
            <person name="Martin F."/>
        </authorList>
    </citation>
    <scope>NUCLEOTIDE SEQUENCE [LARGE SCALE GENOMIC DNA]</scope>
    <source>
        <strain evidence="3">MAFF 305830</strain>
    </source>
</reference>
<proteinExistence type="predicted"/>